<proteinExistence type="predicted"/>
<dbReference type="OrthoDB" id="4074088at2"/>
<evidence type="ECO:0000313" key="2">
    <source>
        <dbReference type="Proteomes" id="UP000450000"/>
    </source>
</evidence>
<sequence length="327" mass="35927">MATSAKLHHLARLRSELTRESHQTAVRELSALGPAARPVPSAASPAQEQLEWWIFFHAAWPAEIVGTPFGFERVTPRPDGLDLHLASSDTYLQWLVSTLLPTVHGEQLHGIPGLRLTRDRTGAPILLLAGTTAQVRLRGITAALWRQCVELARQDFADAGHQPLWNAPTDTMTALEAEHAPWFDHTSAGPRPFRLASGLLRRIGLFSAAGATACLTGWTTAGAIHEGWKFDFEFIPGHRPDHDHLLRLLTDPDAGLPLRVAGRGCVRCPGPDASCRIQLTPIDGLPGGITMLFHSTDEEVVQAWERHWPGEFARIRSGWNANCVPNR</sequence>
<dbReference type="RefSeq" id="WP_153470732.1">
    <property type="nucleotide sequence ID" value="NZ_WBOF01000005.1"/>
</dbReference>
<organism evidence="1 2">
    <name type="scientific">Streptomyces kaniharaensis</name>
    <dbReference type="NCBI Taxonomy" id="212423"/>
    <lineage>
        <taxon>Bacteria</taxon>
        <taxon>Bacillati</taxon>
        <taxon>Actinomycetota</taxon>
        <taxon>Actinomycetes</taxon>
        <taxon>Kitasatosporales</taxon>
        <taxon>Streptomycetaceae</taxon>
        <taxon>Streptomyces</taxon>
    </lineage>
</organism>
<comment type="caution">
    <text evidence="1">The sequence shown here is derived from an EMBL/GenBank/DDBJ whole genome shotgun (WGS) entry which is preliminary data.</text>
</comment>
<name>A0A6N7L1E9_9ACTN</name>
<protein>
    <submittedName>
        <fullName evidence="1">Uncharacterized protein</fullName>
    </submittedName>
</protein>
<dbReference type="AlphaFoldDB" id="A0A6N7L1E9"/>
<evidence type="ECO:0000313" key="1">
    <source>
        <dbReference type="EMBL" id="MQS17570.1"/>
    </source>
</evidence>
<gene>
    <name evidence="1" type="ORF">F7Q99_36645</name>
</gene>
<accession>A0A6N7L1E9</accession>
<reference evidence="1 2" key="1">
    <citation type="submission" date="2019-09" db="EMBL/GenBank/DDBJ databases">
        <title>Genome Sequences of Streptomyces kaniharaensis ATCC 21070.</title>
        <authorList>
            <person name="Zhu W."/>
            <person name="De Crecy-Lagard V."/>
            <person name="Richards N.G."/>
        </authorList>
    </citation>
    <scope>NUCLEOTIDE SEQUENCE [LARGE SCALE GENOMIC DNA]</scope>
    <source>
        <strain evidence="1 2">SF-557</strain>
    </source>
</reference>
<dbReference type="Proteomes" id="UP000450000">
    <property type="component" value="Unassembled WGS sequence"/>
</dbReference>
<dbReference type="EMBL" id="WBOF01000005">
    <property type="protein sequence ID" value="MQS17570.1"/>
    <property type="molecule type" value="Genomic_DNA"/>
</dbReference>
<keyword evidence="2" id="KW-1185">Reference proteome</keyword>